<protein>
    <submittedName>
        <fullName evidence="2">Uncharacterized protein</fullName>
    </submittedName>
</protein>
<feature type="region of interest" description="Disordered" evidence="1">
    <location>
        <begin position="1"/>
        <end position="20"/>
    </location>
</feature>
<proteinExistence type="predicted"/>
<comment type="caution">
    <text evidence="2">The sequence shown here is derived from an EMBL/GenBank/DDBJ whole genome shotgun (WGS) entry which is preliminary data.</text>
</comment>
<evidence type="ECO:0000313" key="2">
    <source>
        <dbReference type="EMBL" id="KAK2564551.1"/>
    </source>
</evidence>
<accession>A0AAD9QNK0</accession>
<keyword evidence="3" id="KW-1185">Reference proteome</keyword>
<gene>
    <name evidence="2" type="ORF">P5673_012002</name>
</gene>
<organism evidence="2 3">
    <name type="scientific">Acropora cervicornis</name>
    <name type="common">Staghorn coral</name>
    <dbReference type="NCBI Taxonomy" id="6130"/>
    <lineage>
        <taxon>Eukaryota</taxon>
        <taxon>Metazoa</taxon>
        <taxon>Cnidaria</taxon>
        <taxon>Anthozoa</taxon>
        <taxon>Hexacorallia</taxon>
        <taxon>Scleractinia</taxon>
        <taxon>Astrocoeniina</taxon>
        <taxon>Acroporidae</taxon>
        <taxon>Acropora</taxon>
    </lineage>
</organism>
<name>A0AAD9QNK0_ACRCE</name>
<evidence type="ECO:0000256" key="1">
    <source>
        <dbReference type="SAM" id="MobiDB-lite"/>
    </source>
</evidence>
<evidence type="ECO:0000313" key="3">
    <source>
        <dbReference type="Proteomes" id="UP001249851"/>
    </source>
</evidence>
<dbReference type="Proteomes" id="UP001249851">
    <property type="component" value="Unassembled WGS sequence"/>
</dbReference>
<dbReference type="EMBL" id="JARQWQ010000022">
    <property type="protein sequence ID" value="KAK2564551.1"/>
    <property type="molecule type" value="Genomic_DNA"/>
</dbReference>
<dbReference type="AlphaFoldDB" id="A0AAD9QNK0"/>
<reference evidence="2" key="2">
    <citation type="journal article" date="2023" name="Science">
        <title>Genomic signatures of disease resistance in endangered staghorn corals.</title>
        <authorList>
            <person name="Vollmer S.V."/>
            <person name="Selwyn J.D."/>
            <person name="Despard B.A."/>
            <person name="Roesel C.L."/>
        </authorList>
    </citation>
    <scope>NUCLEOTIDE SEQUENCE</scope>
    <source>
        <strain evidence="2">K2</strain>
    </source>
</reference>
<sequence length="59" mass="6713">MSNSSEKALPPMDLSGSASKVAERWRQWKRSYEYYIDGKGITQAGRKKSQLLHLADLEV</sequence>
<reference evidence="2" key="1">
    <citation type="journal article" date="2023" name="G3 (Bethesda)">
        <title>Whole genome assembly and annotation of the endangered Caribbean coral Acropora cervicornis.</title>
        <authorList>
            <person name="Selwyn J.D."/>
            <person name="Vollmer S.V."/>
        </authorList>
    </citation>
    <scope>NUCLEOTIDE SEQUENCE</scope>
    <source>
        <strain evidence="2">K2</strain>
    </source>
</reference>